<dbReference type="PANTHER" id="PTHR12687:SF4">
    <property type="entry name" value="NUCLEOLAR COMPLEX PROTEIN 2 HOMOLOG"/>
    <property type="match status" value="1"/>
</dbReference>
<evidence type="ECO:0000256" key="3">
    <source>
        <dbReference type="ARBA" id="ARBA00023242"/>
    </source>
</evidence>
<accession>A0ABQ6N982</accession>
<dbReference type="Pfam" id="PF03715">
    <property type="entry name" value="Noc2"/>
    <property type="match status" value="1"/>
</dbReference>
<keyword evidence="3" id="KW-0539">Nucleus</keyword>
<keyword evidence="6" id="KW-1185">Reference proteome</keyword>
<dbReference type="InterPro" id="IPR005343">
    <property type="entry name" value="Noc2"/>
</dbReference>
<feature type="compositionally biased region" description="Acidic residues" evidence="4">
    <location>
        <begin position="258"/>
        <end position="291"/>
    </location>
</feature>
<gene>
    <name evidence="5" type="ORF">TeGR_g1601</name>
</gene>
<dbReference type="EMBL" id="BRYB01002331">
    <property type="protein sequence ID" value="GMI43159.1"/>
    <property type="molecule type" value="Genomic_DNA"/>
</dbReference>
<name>A0ABQ6N982_9STRA</name>
<comment type="caution">
    <text evidence="5">The sequence shown here is derived from an EMBL/GenBank/DDBJ whole genome shotgun (WGS) entry which is preliminary data.</text>
</comment>
<feature type="compositionally biased region" description="Basic and acidic residues" evidence="4">
    <location>
        <begin position="211"/>
        <end position="243"/>
    </location>
</feature>
<feature type="region of interest" description="Disordered" evidence="4">
    <location>
        <begin position="211"/>
        <end position="291"/>
    </location>
</feature>
<evidence type="ECO:0000256" key="2">
    <source>
        <dbReference type="ARBA" id="ARBA00005907"/>
    </source>
</evidence>
<evidence type="ECO:0000256" key="4">
    <source>
        <dbReference type="SAM" id="MobiDB-lite"/>
    </source>
</evidence>
<dbReference type="Proteomes" id="UP001165060">
    <property type="component" value="Unassembled WGS sequence"/>
</dbReference>
<evidence type="ECO:0000313" key="5">
    <source>
        <dbReference type="EMBL" id="GMI43159.1"/>
    </source>
</evidence>
<protein>
    <submittedName>
        <fullName evidence="5">Uncharacterized protein</fullName>
    </submittedName>
</protein>
<comment type="subcellular location">
    <subcellularLocation>
        <location evidence="1">Nucleus</location>
    </subcellularLocation>
</comment>
<dbReference type="PANTHER" id="PTHR12687">
    <property type="entry name" value="NUCLEOLAR COMPLEX 2 AND RAD4-RELATED"/>
    <property type="match status" value="1"/>
</dbReference>
<feature type="non-terminal residue" evidence="5">
    <location>
        <position position="1"/>
    </location>
</feature>
<comment type="similarity">
    <text evidence="2">Belongs to the NOC2 family.</text>
</comment>
<evidence type="ECO:0000256" key="1">
    <source>
        <dbReference type="ARBA" id="ARBA00004123"/>
    </source>
</evidence>
<sequence length="291" mass="32526">LGDLIYPLVEIILGLAKLVPSTRHIPLRLHCVRLLQQLAGSANLFIPTSSILLDMLSDKSLQKKNRGSAPAPRLPLLLALPKDDPLGSVAAQDTVVAEIFTLLNREIDLYRHTIAFPEFSLRISARLKAFGKGTFNQKWGAFASGAVELCGKHAVAAKQARAKFDGAPKDAANKLEILKPQGAPNMGDRLEASVKKEKRFEDWNSEGEIAVGEKQRAKERKEREKAEAQEREEREREERAKEKGSKKKKSQGERYIEEGADLDDDEVEDIEDEVQDLADWSDEDDDEEESE</sequence>
<reference evidence="5 6" key="1">
    <citation type="journal article" date="2023" name="Commun. Biol.">
        <title>Genome analysis of Parmales, the sister group of diatoms, reveals the evolutionary specialization of diatoms from phago-mixotrophs to photoautotrophs.</title>
        <authorList>
            <person name="Ban H."/>
            <person name="Sato S."/>
            <person name="Yoshikawa S."/>
            <person name="Yamada K."/>
            <person name="Nakamura Y."/>
            <person name="Ichinomiya M."/>
            <person name="Sato N."/>
            <person name="Blanc-Mathieu R."/>
            <person name="Endo H."/>
            <person name="Kuwata A."/>
            <person name="Ogata H."/>
        </authorList>
    </citation>
    <scope>NUCLEOTIDE SEQUENCE [LARGE SCALE GENOMIC DNA]</scope>
</reference>
<evidence type="ECO:0000313" key="6">
    <source>
        <dbReference type="Proteomes" id="UP001165060"/>
    </source>
</evidence>
<organism evidence="5 6">
    <name type="scientific">Tetraparma gracilis</name>
    <dbReference type="NCBI Taxonomy" id="2962635"/>
    <lineage>
        <taxon>Eukaryota</taxon>
        <taxon>Sar</taxon>
        <taxon>Stramenopiles</taxon>
        <taxon>Ochrophyta</taxon>
        <taxon>Bolidophyceae</taxon>
        <taxon>Parmales</taxon>
        <taxon>Triparmaceae</taxon>
        <taxon>Tetraparma</taxon>
    </lineage>
</organism>
<proteinExistence type="inferred from homology"/>